<accession>A0AAW1LG15</accession>
<dbReference type="GO" id="GO:0003677">
    <property type="term" value="F:DNA binding"/>
    <property type="evidence" value="ECO:0007669"/>
    <property type="project" value="UniProtKB-KW"/>
</dbReference>
<dbReference type="PROSITE" id="PS51005">
    <property type="entry name" value="NAC"/>
    <property type="match status" value="1"/>
</dbReference>
<evidence type="ECO:0000313" key="8">
    <source>
        <dbReference type="Proteomes" id="UP001443914"/>
    </source>
</evidence>
<dbReference type="GO" id="GO:0005634">
    <property type="term" value="C:nucleus"/>
    <property type="evidence" value="ECO:0007669"/>
    <property type="project" value="UniProtKB-SubCell"/>
</dbReference>
<protein>
    <recommendedName>
        <fullName evidence="6">NAC domain-containing protein</fullName>
    </recommendedName>
</protein>
<evidence type="ECO:0000256" key="2">
    <source>
        <dbReference type="ARBA" id="ARBA00023015"/>
    </source>
</evidence>
<comment type="subcellular location">
    <subcellularLocation>
        <location evidence="1">Nucleus</location>
    </subcellularLocation>
</comment>
<keyword evidence="3" id="KW-0238">DNA-binding</keyword>
<keyword evidence="4" id="KW-0804">Transcription</keyword>
<dbReference type="Proteomes" id="UP001443914">
    <property type="component" value="Unassembled WGS sequence"/>
</dbReference>
<sequence length="584" mass="67333">MAPVSLPPGFRFHPTDEELVAYYLKRKINGRKIDLEIIPEVDLYKCEPWELPCKSILPSKDMEWYFFSPRDRKYPNGSRTNRATKAGYWKATGKDRKVNSQVRAVGMKKTLVYYRGRAPHGHRTGWVMHEYRLDERECEIANGFQDAYALCRIFKKIIPPSPPKIITQQQYNYQNMSQMSSDQQSSSIDIYSSEGLCNEFDNNYSDFSIPIERSSNNITQHCHGSSSSLNNLGDNNNNNGGHWSHYLNDQHDFSFPTSSFQNCSSISFPPSKVDIAVECSRLQHRFSLPPLEVEENLQFGATLSELGMSQPNFNTNTNTNNNINNTPKVDILDEILCVAQAQQNLTNQSNYNNTPNNNMMLRQNYNTSKNPMNDQSNSMRNMENSWDNFVDDCKFGRMVDYNDLVVKDEGIMDMNHVEEYGNISIEDPSTLRGEHGIPDEYKTDDDFHHEFINDPDPSKSFINDDDDIDNFSHTPNFDVFEEVEVNQNLYISSKWLSETRFHQVQPTKTVQVYLQRTKASENTTISSFRGDQWHINPSIACRILRYAKNCKVQDVLSNLFVTRVWPSMTVVLALCTLWANQVTL</sequence>
<dbReference type="PANTHER" id="PTHR31744">
    <property type="entry name" value="PROTEIN CUP-SHAPED COTYLEDON 2-RELATED"/>
    <property type="match status" value="1"/>
</dbReference>
<evidence type="ECO:0000313" key="7">
    <source>
        <dbReference type="EMBL" id="KAK9732960.1"/>
    </source>
</evidence>
<reference evidence="7" key="1">
    <citation type="submission" date="2024-03" db="EMBL/GenBank/DDBJ databases">
        <title>WGS assembly of Saponaria officinalis var. Norfolk2.</title>
        <authorList>
            <person name="Jenkins J."/>
            <person name="Shu S."/>
            <person name="Grimwood J."/>
            <person name="Barry K."/>
            <person name="Goodstein D."/>
            <person name="Schmutz J."/>
            <person name="Leebens-Mack J."/>
            <person name="Osbourn A."/>
        </authorList>
    </citation>
    <scope>NUCLEOTIDE SEQUENCE [LARGE SCALE GENOMIC DNA]</scope>
    <source>
        <strain evidence="7">JIC</strain>
    </source>
</reference>
<keyword evidence="2" id="KW-0805">Transcription regulation</keyword>
<evidence type="ECO:0000256" key="1">
    <source>
        <dbReference type="ARBA" id="ARBA00004123"/>
    </source>
</evidence>
<dbReference type="SUPFAM" id="SSF101941">
    <property type="entry name" value="NAC domain"/>
    <property type="match status" value="1"/>
</dbReference>
<evidence type="ECO:0000256" key="3">
    <source>
        <dbReference type="ARBA" id="ARBA00023125"/>
    </source>
</evidence>
<dbReference type="GO" id="GO:0006355">
    <property type="term" value="P:regulation of DNA-templated transcription"/>
    <property type="evidence" value="ECO:0007669"/>
    <property type="project" value="InterPro"/>
</dbReference>
<evidence type="ECO:0000256" key="5">
    <source>
        <dbReference type="ARBA" id="ARBA00023242"/>
    </source>
</evidence>
<dbReference type="InterPro" id="IPR003441">
    <property type="entry name" value="NAC-dom"/>
</dbReference>
<dbReference type="Pfam" id="PF02365">
    <property type="entry name" value="NAM"/>
    <property type="match status" value="1"/>
</dbReference>
<comment type="caution">
    <text evidence="7">The sequence shown here is derived from an EMBL/GenBank/DDBJ whole genome shotgun (WGS) entry which is preliminary data.</text>
</comment>
<name>A0AAW1LG15_SAPOF</name>
<dbReference type="AlphaFoldDB" id="A0AAW1LG15"/>
<dbReference type="FunFam" id="2.170.150.80:FF:000002">
    <property type="entry name" value="Nac domain-containing protein 86"/>
    <property type="match status" value="1"/>
</dbReference>
<feature type="domain" description="NAC" evidence="6">
    <location>
        <begin position="6"/>
        <end position="156"/>
    </location>
</feature>
<proteinExistence type="predicted"/>
<dbReference type="EMBL" id="JBDFQZ010000004">
    <property type="protein sequence ID" value="KAK9732960.1"/>
    <property type="molecule type" value="Genomic_DNA"/>
</dbReference>
<dbReference type="PANTHER" id="PTHR31744:SF210">
    <property type="entry name" value="NAC DOMAIN-CONTAINING PROTEIN 86-LIKE"/>
    <property type="match status" value="1"/>
</dbReference>
<dbReference type="Gene3D" id="2.170.150.80">
    <property type="entry name" value="NAC domain"/>
    <property type="match status" value="1"/>
</dbReference>
<organism evidence="7 8">
    <name type="scientific">Saponaria officinalis</name>
    <name type="common">Common soapwort</name>
    <name type="synonym">Lychnis saponaria</name>
    <dbReference type="NCBI Taxonomy" id="3572"/>
    <lineage>
        <taxon>Eukaryota</taxon>
        <taxon>Viridiplantae</taxon>
        <taxon>Streptophyta</taxon>
        <taxon>Embryophyta</taxon>
        <taxon>Tracheophyta</taxon>
        <taxon>Spermatophyta</taxon>
        <taxon>Magnoliopsida</taxon>
        <taxon>eudicotyledons</taxon>
        <taxon>Gunneridae</taxon>
        <taxon>Pentapetalae</taxon>
        <taxon>Caryophyllales</taxon>
        <taxon>Caryophyllaceae</taxon>
        <taxon>Caryophylleae</taxon>
        <taxon>Saponaria</taxon>
    </lineage>
</organism>
<dbReference type="InterPro" id="IPR036093">
    <property type="entry name" value="NAC_dom_sf"/>
</dbReference>
<evidence type="ECO:0000256" key="4">
    <source>
        <dbReference type="ARBA" id="ARBA00023163"/>
    </source>
</evidence>
<gene>
    <name evidence="7" type="ORF">RND81_04G034400</name>
</gene>
<keyword evidence="8" id="KW-1185">Reference proteome</keyword>
<keyword evidence="5" id="KW-0539">Nucleus</keyword>
<evidence type="ECO:0000259" key="6">
    <source>
        <dbReference type="PROSITE" id="PS51005"/>
    </source>
</evidence>